<keyword evidence="3" id="KW-0963">Cytoplasm</keyword>
<feature type="compositionally biased region" description="Basic and acidic residues" evidence="6">
    <location>
        <begin position="392"/>
        <end position="404"/>
    </location>
</feature>
<feature type="compositionally biased region" description="Low complexity" evidence="6">
    <location>
        <begin position="443"/>
        <end position="460"/>
    </location>
</feature>
<feature type="compositionally biased region" description="Polar residues" evidence="6">
    <location>
        <begin position="731"/>
        <end position="745"/>
    </location>
</feature>
<feature type="compositionally biased region" description="Low complexity" evidence="6">
    <location>
        <begin position="756"/>
        <end position="774"/>
    </location>
</feature>
<feature type="compositionally biased region" description="Low complexity" evidence="6">
    <location>
        <begin position="271"/>
        <end position="293"/>
    </location>
</feature>
<feature type="compositionally biased region" description="Basic and acidic residues" evidence="6">
    <location>
        <begin position="533"/>
        <end position="550"/>
    </location>
</feature>
<dbReference type="CTD" id="38491"/>
<feature type="compositionally biased region" description="Low complexity" evidence="6">
    <location>
        <begin position="719"/>
        <end position="730"/>
    </location>
</feature>
<dbReference type="GO" id="GO:0000226">
    <property type="term" value="P:microtubule cytoskeleton organization"/>
    <property type="evidence" value="ECO:0007669"/>
    <property type="project" value="InterPro"/>
</dbReference>
<dbReference type="AlphaFoldDB" id="A0A6J2TW98"/>
<evidence type="ECO:0000256" key="4">
    <source>
        <dbReference type="ARBA" id="ARBA00023054"/>
    </source>
</evidence>
<feature type="region of interest" description="Disordered" evidence="6">
    <location>
        <begin position="1"/>
        <end position="97"/>
    </location>
</feature>
<evidence type="ECO:0000256" key="5">
    <source>
        <dbReference type="ARBA" id="ARBA00023212"/>
    </source>
</evidence>
<feature type="compositionally biased region" description="Basic and acidic residues" evidence="6">
    <location>
        <begin position="310"/>
        <end position="320"/>
    </location>
</feature>
<sequence>MASFGGQQENYSNNPAVESTSKRAESREGSAERKASKDREEKLKYARDRQNEERQRKIEELRAQAEAAQRYREQKEEERRRRIEEIRVRDTEKRHQVEERKKAIIEAEKERREYILKKNQERESRIEVKKRDRNSIGFAFGSSTPRLLDVPADYGLVSPSTFWGQRRSTSISNVAGASLSRRSSERELADSGVKKRASSSTDRNDEDFVDTPNIMFRSVYRRKTDLMPTIPSPRDGHYGSRSSLSTTPRTPGSRSGNVTPGGHLNNSRPGSAMSNSTTMSSSGYVNRRPTTAPRKPRPASIAGTGMSLEEINKLKKEQRPPMKTTAASPTSSTAQTTPKRTANPMSTSLIVTSSSSRLSSAEKKTPSKREPVAPKPASAPKALPSRTTSSERISRPGRETRTKDTSAAMTKSMIVTNTVTAAAEQNDTAVAKEPNVKEEEKTNAPAAATPAAAAVEPAQSKAEKEALNSVKTEEVAAPQEIVATQPQTVSAEAAQAQAVDPHTMEEKVDVGNEKEAFQQPQQKLPEQQASANSEKKSSRNGSKENSEVRELTPPAANAEGNDLMTASMIAKKITTEEEAKAALAERRRLAREEAERQAELERQRIEAERLAEIKRQEEEAERQRQFEEEATRLAEEQRRGEEERLRKAIEEAKAREEEEQRKRADEERQRIEREEAEKKAKEDAEKQRVEVAERLKREEKEREERRKRVEAIMSRTRKGGAAAGANTGNTPSSTPAKESNATAQASPPAPKDNEASSESVSNSSSSSNSTGSPGSNPPPTEQTPVMPGEVTLSNESQNTQATYEQSVLDKENSLINSFSSMIIDQNAKNLQQFEVTNGKLLVDFNTSSNTTTAAVANGNGHIENVNNKNDINILQDVVTPAATQLIDLSIESQDLHNNPLNINNNNSLLTNTTATTTLVTADSHENKDISLL</sequence>
<evidence type="ECO:0000313" key="8">
    <source>
        <dbReference type="RefSeq" id="XP_030380419.1"/>
    </source>
</evidence>
<dbReference type="GO" id="GO:0015630">
    <property type="term" value="C:microtubule cytoskeleton"/>
    <property type="evidence" value="ECO:0007669"/>
    <property type="project" value="InterPro"/>
</dbReference>
<dbReference type="InterPro" id="IPR008604">
    <property type="entry name" value="MAP7_fam"/>
</dbReference>
<feature type="region of interest" description="Disordered" evidence="6">
    <location>
        <begin position="159"/>
        <end position="601"/>
    </location>
</feature>
<feature type="compositionally biased region" description="Basic and acidic residues" evidence="6">
    <location>
        <begin position="182"/>
        <end position="193"/>
    </location>
</feature>
<dbReference type="Proteomes" id="UP000504634">
    <property type="component" value="Unplaced"/>
</dbReference>
<evidence type="ECO:0000256" key="2">
    <source>
        <dbReference type="ARBA" id="ARBA00007525"/>
    </source>
</evidence>
<gene>
    <name evidence="8" type="primary">LOC115628442</name>
</gene>
<feature type="compositionally biased region" description="Basic and acidic residues" evidence="6">
    <location>
        <begin position="360"/>
        <end position="372"/>
    </location>
</feature>
<feature type="compositionally biased region" description="Low complexity" evidence="6">
    <location>
        <begin position="239"/>
        <end position="256"/>
    </location>
</feature>
<feature type="compositionally biased region" description="Basic and acidic residues" evidence="6">
    <location>
        <begin position="502"/>
        <end position="516"/>
    </location>
</feature>
<keyword evidence="7" id="KW-1185">Reference proteome</keyword>
<comment type="subcellular location">
    <subcellularLocation>
        <location evidence="1">Cytoplasm</location>
        <location evidence="1">Cytoskeleton</location>
    </subcellularLocation>
</comment>
<dbReference type="RefSeq" id="XP_030380419.1">
    <property type="nucleotide sequence ID" value="XM_030524559.1"/>
</dbReference>
<feature type="compositionally biased region" description="Basic and acidic residues" evidence="6">
    <location>
        <begin position="20"/>
        <end position="97"/>
    </location>
</feature>
<evidence type="ECO:0000256" key="3">
    <source>
        <dbReference type="ARBA" id="ARBA00022490"/>
    </source>
</evidence>
<dbReference type="InterPro" id="IPR051483">
    <property type="entry name" value="MAP7_domain-containing"/>
</dbReference>
<protein>
    <submittedName>
        <fullName evidence="8">PH domain-containing protein DDB_G0287875 isoform X9</fullName>
    </submittedName>
</protein>
<keyword evidence="4" id="KW-0175">Coiled coil</keyword>
<comment type="similarity">
    <text evidence="2">Belongs to the MAP7 family.</text>
</comment>
<keyword evidence="5" id="KW-0206">Cytoskeleton</keyword>
<dbReference type="Pfam" id="PF05672">
    <property type="entry name" value="MAP7"/>
    <property type="match status" value="1"/>
</dbReference>
<organism evidence="7 8">
    <name type="scientific">Drosophila lebanonensis</name>
    <name type="common">Fruit fly</name>
    <name type="synonym">Scaptodrosophila lebanonensis</name>
    <dbReference type="NCBI Taxonomy" id="7225"/>
    <lineage>
        <taxon>Eukaryota</taxon>
        <taxon>Metazoa</taxon>
        <taxon>Ecdysozoa</taxon>
        <taxon>Arthropoda</taxon>
        <taxon>Hexapoda</taxon>
        <taxon>Insecta</taxon>
        <taxon>Pterygota</taxon>
        <taxon>Neoptera</taxon>
        <taxon>Endopterygota</taxon>
        <taxon>Diptera</taxon>
        <taxon>Brachycera</taxon>
        <taxon>Muscomorpha</taxon>
        <taxon>Ephydroidea</taxon>
        <taxon>Drosophilidae</taxon>
        <taxon>Scaptodrosophila</taxon>
    </lineage>
</organism>
<feature type="compositionally biased region" description="Low complexity" evidence="6">
    <location>
        <begin position="375"/>
        <end position="385"/>
    </location>
</feature>
<accession>A0A6J2TW98</accession>
<feature type="compositionally biased region" description="Polar residues" evidence="6">
    <location>
        <begin position="159"/>
        <end position="175"/>
    </location>
</feature>
<dbReference type="PANTHER" id="PTHR15073">
    <property type="entry name" value="MICROTUBULE-ASSOCIATED PROTEIN"/>
    <property type="match status" value="1"/>
</dbReference>
<evidence type="ECO:0000256" key="6">
    <source>
        <dbReference type="SAM" id="MobiDB-lite"/>
    </source>
</evidence>
<feature type="compositionally biased region" description="Polar residues" evidence="6">
    <location>
        <begin position="1"/>
        <end position="19"/>
    </location>
</feature>
<feature type="compositionally biased region" description="Polar residues" evidence="6">
    <location>
        <begin position="405"/>
        <end position="428"/>
    </location>
</feature>
<proteinExistence type="inferred from homology"/>
<feature type="compositionally biased region" description="Basic and acidic residues" evidence="6">
    <location>
        <begin position="615"/>
        <end position="710"/>
    </location>
</feature>
<evidence type="ECO:0000256" key="1">
    <source>
        <dbReference type="ARBA" id="ARBA00004245"/>
    </source>
</evidence>
<evidence type="ECO:0000313" key="7">
    <source>
        <dbReference type="Proteomes" id="UP000504634"/>
    </source>
</evidence>
<feature type="region of interest" description="Disordered" evidence="6">
    <location>
        <begin position="615"/>
        <end position="790"/>
    </location>
</feature>
<feature type="compositionally biased region" description="Basic and acidic residues" evidence="6">
    <location>
        <begin position="461"/>
        <end position="474"/>
    </location>
</feature>
<feature type="compositionally biased region" description="Low complexity" evidence="6">
    <location>
        <begin position="518"/>
        <end position="528"/>
    </location>
</feature>
<reference evidence="8" key="1">
    <citation type="submission" date="2025-08" db="UniProtKB">
        <authorList>
            <consortium name="RefSeq"/>
        </authorList>
    </citation>
    <scope>IDENTIFICATION</scope>
    <source>
        <strain evidence="8">11010-0011.00</strain>
        <tissue evidence="8">Whole body</tissue>
    </source>
</reference>
<dbReference type="PANTHER" id="PTHR15073:SF18">
    <property type="entry name" value="ENSCONSIN, ISOFORM F"/>
    <property type="match status" value="1"/>
</dbReference>
<dbReference type="GeneID" id="115628442"/>
<feature type="compositionally biased region" description="Low complexity" evidence="6">
    <location>
        <begin position="346"/>
        <end position="359"/>
    </location>
</feature>
<name>A0A6J2TW98_DROLE</name>
<feature type="compositionally biased region" description="Basic and acidic residues" evidence="6">
    <location>
        <begin position="573"/>
        <end position="601"/>
    </location>
</feature>
<feature type="compositionally biased region" description="Low complexity" evidence="6">
    <location>
        <begin position="324"/>
        <end position="338"/>
    </location>
</feature>